<dbReference type="GO" id="GO:0007276">
    <property type="term" value="P:gamete generation"/>
    <property type="evidence" value="ECO:0007669"/>
    <property type="project" value="InterPro"/>
</dbReference>
<organism evidence="2 3">
    <name type="scientific">Calicophoron daubneyi</name>
    <name type="common">Rumen fluke</name>
    <name type="synonym">Paramphistomum daubneyi</name>
    <dbReference type="NCBI Taxonomy" id="300641"/>
    <lineage>
        <taxon>Eukaryota</taxon>
        <taxon>Metazoa</taxon>
        <taxon>Spiralia</taxon>
        <taxon>Lophotrochozoa</taxon>
        <taxon>Platyhelminthes</taxon>
        <taxon>Trematoda</taxon>
        <taxon>Digenea</taxon>
        <taxon>Plagiorchiida</taxon>
        <taxon>Pronocephalata</taxon>
        <taxon>Paramphistomoidea</taxon>
        <taxon>Paramphistomidae</taxon>
        <taxon>Calicophoron</taxon>
    </lineage>
</organism>
<reference evidence="2" key="1">
    <citation type="submission" date="2024-06" db="EMBL/GenBank/DDBJ databases">
        <authorList>
            <person name="Liu X."/>
            <person name="Lenzi L."/>
            <person name="Haldenby T S."/>
            <person name="Uol C."/>
        </authorList>
    </citation>
    <scope>NUCLEOTIDE SEQUENCE</scope>
</reference>
<dbReference type="GO" id="GO:0000711">
    <property type="term" value="P:meiotic DNA repair synthesis"/>
    <property type="evidence" value="ECO:0007669"/>
    <property type="project" value="InterPro"/>
</dbReference>
<protein>
    <submittedName>
        <fullName evidence="2">Uncharacterized protein</fullName>
    </submittedName>
</protein>
<dbReference type="AlphaFoldDB" id="A0AAV2SYH6"/>
<name>A0AAV2SYH6_CALDB</name>
<feature type="region of interest" description="Disordered" evidence="1">
    <location>
        <begin position="35"/>
        <end position="65"/>
    </location>
</feature>
<evidence type="ECO:0000256" key="1">
    <source>
        <dbReference type="SAM" id="MobiDB-lite"/>
    </source>
</evidence>
<dbReference type="InterPro" id="IPR033536">
    <property type="entry name" value="Spata22"/>
</dbReference>
<evidence type="ECO:0000313" key="3">
    <source>
        <dbReference type="Proteomes" id="UP001497525"/>
    </source>
</evidence>
<dbReference type="Proteomes" id="UP001497525">
    <property type="component" value="Unassembled WGS sequence"/>
</dbReference>
<dbReference type="GO" id="GO:0051445">
    <property type="term" value="P:regulation of meiotic cell cycle"/>
    <property type="evidence" value="ECO:0007669"/>
    <property type="project" value="TreeGrafter"/>
</dbReference>
<accession>A0AAV2SYH6</accession>
<dbReference type="GO" id="GO:0007129">
    <property type="term" value="P:homologous chromosome pairing at meiosis"/>
    <property type="evidence" value="ECO:0007669"/>
    <property type="project" value="InterPro"/>
</dbReference>
<comment type="caution">
    <text evidence="2">The sequence shown here is derived from an EMBL/GenBank/DDBJ whole genome shotgun (WGS) entry which is preliminary data.</text>
</comment>
<gene>
    <name evidence="2" type="ORF">CDAUBV1_LOCUS1455</name>
</gene>
<dbReference type="PANTHER" id="PTHR35258:SF1">
    <property type="entry name" value="SPERMATOGENESIS-ASSOCIATED PROTEIN 22"/>
    <property type="match status" value="1"/>
</dbReference>
<proteinExistence type="predicted"/>
<dbReference type="EMBL" id="CAXLJL010000057">
    <property type="protein sequence ID" value="CAL5130010.1"/>
    <property type="molecule type" value="Genomic_DNA"/>
</dbReference>
<sequence length="244" mass="27426">MISGSIHNNEVKRRYSSSKTSYAEAYFGKCDSNKTSVASTQGRQTGWISRNSGNDPPRNSHSAENENSLLLADESLRIITIQIRRLRGISNQLQRGTNALFLFEIMGLCISCSECFTNLPGFQFVLQELGVPSAATVTCAFYDFDGICPSTQLGKTYRCVGRYHARKLVFQCFSIEECDNDLVRLVEAFQFLSDGEVTKIIRAKNEISPSSCGSRRVSRIPYTGWTGTRMNNFKSLEWGYKEKN</sequence>
<evidence type="ECO:0000313" key="2">
    <source>
        <dbReference type="EMBL" id="CAL5130010.1"/>
    </source>
</evidence>
<dbReference type="PANTHER" id="PTHR35258">
    <property type="entry name" value="SPERMATOGENESIS-ASSOCIATED PROTEIN 22"/>
    <property type="match status" value="1"/>
</dbReference>